<dbReference type="InParanoid" id="K1QFL0"/>
<organism evidence="1">
    <name type="scientific">Magallana gigas</name>
    <name type="common">Pacific oyster</name>
    <name type="synonym">Crassostrea gigas</name>
    <dbReference type="NCBI Taxonomy" id="29159"/>
    <lineage>
        <taxon>Eukaryota</taxon>
        <taxon>Metazoa</taxon>
        <taxon>Spiralia</taxon>
        <taxon>Lophotrochozoa</taxon>
        <taxon>Mollusca</taxon>
        <taxon>Bivalvia</taxon>
        <taxon>Autobranchia</taxon>
        <taxon>Pteriomorphia</taxon>
        <taxon>Ostreida</taxon>
        <taxon>Ostreoidea</taxon>
        <taxon>Ostreidae</taxon>
        <taxon>Magallana</taxon>
    </lineage>
</organism>
<dbReference type="AlphaFoldDB" id="K1QFL0"/>
<dbReference type="EMBL" id="JH819075">
    <property type="protein sequence ID" value="EKC29894.1"/>
    <property type="molecule type" value="Genomic_DNA"/>
</dbReference>
<proteinExistence type="predicted"/>
<protein>
    <submittedName>
        <fullName evidence="1">Uncharacterized protein</fullName>
    </submittedName>
</protein>
<dbReference type="PANTHER" id="PTHR16897">
    <property type="entry name" value="OS10G0105400 PROTEIN"/>
    <property type="match status" value="1"/>
</dbReference>
<name>K1QFL0_MAGGI</name>
<gene>
    <name evidence="1" type="ORF">CGI_10023470</name>
</gene>
<reference evidence="1" key="1">
    <citation type="journal article" date="2012" name="Nature">
        <title>The oyster genome reveals stress adaptation and complexity of shell formation.</title>
        <authorList>
            <person name="Zhang G."/>
            <person name="Fang X."/>
            <person name="Guo X."/>
            <person name="Li L."/>
            <person name="Luo R."/>
            <person name="Xu F."/>
            <person name="Yang P."/>
            <person name="Zhang L."/>
            <person name="Wang X."/>
            <person name="Qi H."/>
            <person name="Xiong Z."/>
            <person name="Que H."/>
            <person name="Xie Y."/>
            <person name="Holland P.W."/>
            <person name="Paps J."/>
            <person name="Zhu Y."/>
            <person name="Wu F."/>
            <person name="Chen Y."/>
            <person name="Wang J."/>
            <person name="Peng C."/>
            <person name="Meng J."/>
            <person name="Yang L."/>
            <person name="Liu J."/>
            <person name="Wen B."/>
            <person name="Zhang N."/>
            <person name="Huang Z."/>
            <person name="Zhu Q."/>
            <person name="Feng Y."/>
            <person name="Mount A."/>
            <person name="Hedgecock D."/>
            <person name="Xu Z."/>
            <person name="Liu Y."/>
            <person name="Domazet-Loso T."/>
            <person name="Du Y."/>
            <person name="Sun X."/>
            <person name="Zhang S."/>
            <person name="Liu B."/>
            <person name="Cheng P."/>
            <person name="Jiang X."/>
            <person name="Li J."/>
            <person name="Fan D."/>
            <person name="Wang W."/>
            <person name="Fu W."/>
            <person name="Wang T."/>
            <person name="Wang B."/>
            <person name="Zhang J."/>
            <person name="Peng Z."/>
            <person name="Li Y."/>
            <person name="Li N."/>
            <person name="Wang J."/>
            <person name="Chen M."/>
            <person name="He Y."/>
            <person name="Tan F."/>
            <person name="Song X."/>
            <person name="Zheng Q."/>
            <person name="Huang R."/>
            <person name="Yang H."/>
            <person name="Du X."/>
            <person name="Chen L."/>
            <person name="Yang M."/>
            <person name="Gaffney P.M."/>
            <person name="Wang S."/>
            <person name="Luo L."/>
            <person name="She Z."/>
            <person name="Ming Y."/>
            <person name="Huang W."/>
            <person name="Zhang S."/>
            <person name="Huang B."/>
            <person name="Zhang Y."/>
            <person name="Qu T."/>
            <person name="Ni P."/>
            <person name="Miao G."/>
            <person name="Wang J."/>
            <person name="Wang Q."/>
            <person name="Steinberg C.E."/>
            <person name="Wang H."/>
            <person name="Li N."/>
            <person name="Qian L."/>
            <person name="Zhang G."/>
            <person name="Li Y."/>
            <person name="Yang H."/>
            <person name="Liu X."/>
            <person name="Wang J."/>
            <person name="Yin Y."/>
            <person name="Wang J."/>
        </authorList>
    </citation>
    <scope>NUCLEOTIDE SEQUENCE [LARGE SCALE GENOMIC DNA]</scope>
    <source>
        <strain evidence="1">05x7-T-G4-1.051#20</strain>
    </source>
</reference>
<sequence length="606" mass="67118">MTWDGWTDALAGLLRYEYEVYELGHDGSTLGENQGKMVKSPTTIELTATSASVSLPNPGMFAIHFTAYDKAGNHKTSRKVILYDDQSVITQKPNKVTRVVTASSETSYVWVVQDTGTIVVRWTDRFINVRHENNRWLNKVNSHIAVEDKYDDHYGERQISEINNVHAIVDFKVAYIVYDSNGAQDSQALKSVSDIHDQAQTLSVIWVDGNKLVATVKAIDVLGKTLEEEVTVYRDATPPVIEDLWLTRGDRLNVSVHRLEDFAEMTVEWIVYDYHSGLDRISWRLYDNYTGTELLHGHEDIPAQGEAANEAECQSKYGSYARGANCYVTPFWGAYHKHFQVKPAIKVQGGLKVGMDKGVHDSDYYLEVSATSKAELTTILSKKITIDTSPPHPGMVKDGVRGTEEVDFQQSKTLTAHWDGFFDRESGVLFYQYGFNTSPIPASAFALDTGNSMLHETYSVHATHTVTSEGTYYICVVAYNRALEPSEPVCSDGVTVTTVVPSVQEVDIEGATVIGGLVTDENKSNVWIVTKNKYRRLIRNVTADCLTKATVINTTDLLPAEHKADGSFVEVNGSVFCPNSTGAPSSLSPVLSKSSMASVQTITDMT</sequence>
<evidence type="ECO:0000313" key="1">
    <source>
        <dbReference type="EMBL" id="EKC29894.1"/>
    </source>
</evidence>
<dbReference type="HOGENOM" id="CLU_450747_0_0_1"/>
<accession>K1QFL0</accession>
<dbReference type="PANTHER" id="PTHR16897:SF2">
    <property type="entry name" value="OS03G0226600 PROTEIN"/>
    <property type="match status" value="1"/>
</dbReference>